<dbReference type="GeneID" id="54453908"/>
<dbReference type="AlphaFoldDB" id="A0A6A6Y2V7"/>
<feature type="region of interest" description="Disordered" evidence="5">
    <location>
        <begin position="34"/>
        <end position="90"/>
    </location>
</feature>
<dbReference type="OrthoDB" id="430051at2759"/>
<evidence type="ECO:0000313" key="7">
    <source>
        <dbReference type="EMBL" id="KAF2802863.1"/>
    </source>
</evidence>
<protein>
    <recommendedName>
        <fullName evidence="6">GRF-type domain-containing protein</fullName>
    </recommendedName>
</protein>
<dbReference type="GO" id="GO:0008270">
    <property type="term" value="F:zinc ion binding"/>
    <property type="evidence" value="ECO:0007669"/>
    <property type="project" value="UniProtKB-KW"/>
</dbReference>
<dbReference type="InterPro" id="IPR010666">
    <property type="entry name" value="Znf_GRF"/>
</dbReference>
<evidence type="ECO:0000256" key="3">
    <source>
        <dbReference type="ARBA" id="ARBA00022833"/>
    </source>
</evidence>
<sequence length="167" mass="19282">MCASLIRKELARPALTKRVQLPYLVLGCSQTFNPTSPNNPHHPPLRPLQTHQTPTTPLPPPLLRRHPPPLHPPSISRLQRPSQPKYGQIPTKTPTFRLYSRLGRLYKANWYCDCGLQATWERVNKCGPSKGKRFLRCPKHIGKQCPFILWEEHEAIAKKWFKCSRPL</sequence>
<keyword evidence="2 4" id="KW-0863">Zinc-finger</keyword>
<keyword evidence="3" id="KW-0862">Zinc</keyword>
<dbReference type="RefSeq" id="XP_033569827.1">
    <property type="nucleotide sequence ID" value="XM_033713015.1"/>
</dbReference>
<dbReference type="EMBL" id="MU003720">
    <property type="protein sequence ID" value="KAF2802863.1"/>
    <property type="molecule type" value="Genomic_DNA"/>
</dbReference>
<organism evidence="7">
    <name type="scientific">Mytilinidion resinicola</name>
    <dbReference type="NCBI Taxonomy" id="574789"/>
    <lineage>
        <taxon>Eukaryota</taxon>
        <taxon>Fungi</taxon>
        <taxon>Dikarya</taxon>
        <taxon>Ascomycota</taxon>
        <taxon>Pezizomycotina</taxon>
        <taxon>Dothideomycetes</taxon>
        <taxon>Pleosporomycetidae</taxon>
        <taxon>Mytilinidiales</taxon>
        <taxon>Mytilinidiaceae</taxon>
        <taxon>Mytilinidion</taxon>
    </lineage>
</organism>
<gene>
    <name evidence="7 9" type="ORF">BDZ99DRAFT_176464</name>
</gene>
<name>A0A6A6Y2V7_9PEZI</name>
<reference evidence="9" key="2">
    <citation type="submission" date="2020-04" db="EMBL/GenBank/DDBJ databases">
        <authorList>
            <consortium name="NCBI Genome Project"/>
        </authorList>
    </citation>
    <scope>NUCLEOTIDE SEQUENCE</scope>
    <source>
        <strain evidence="9">CBS 304.34</strain>
    </source>
</reference>
<evidence type="ECO:0000256" key="1">
    <source>
        <dbReference type="ARBA" id="ARBA00022723"/>
    </source>
</evidence>
<evidence type="ECO:0000313" key="8">
    <source>
        <dbReference type="Proteomes" id="UP000504636"/>
    </source>
</evidence>
<evidence type="ECO:0000256" key="2">
    <source>
        <dbReference type="ARBA" id="ARBA00022771"/>
    </source>
</evidence>
<keyword evidence="8" id="KW-1185">Reference proteome</keyword>
<reference evidence="9" key="3">
    <citation type="submission" date="2025-04" db="UniProtKB">
        <authorList>
            <consortium name="RefSeq"/>
        </authorList>
    </citation>
    <scope>IDENTIFICATION</scope>
    <source>
        <strain evidence="9">CBS 304.34</strain>
    </source>
</reference>
<evidence type="ECO:0000313" key="9">
    <source>
        <dbReference type="RefSeq" id="XP_033569827.1"/>
    </source>
</evidence>
<evidence type="ECO:0000256" key="5">
    <source>
        <dbReference type="SAM" id="MobiDB-lite"/>
    </source>
</evidence>
<reference evidence="7 9" key="1">
    <citation type="journal article" date="2020" name="Stud. Mycol.">
        <title>101 Dothideomycetes genomes: a test case for predicting lifestyles and emergence of pathogens.</title>
        <authorList>
            <person name="Haridas S."/>
            <person name="Albert R."/>
            <person name="Binder M."/>
            <person name="Bloem J."/>
            <person name="Labutti K."/>
            <person name="Salamov A."/>
            <person name="Andreopoulos B."/>
            <person name="Baker S."/>
            <person name="Barry K."/>
            <person name="Bills G."/>
            <person name="Bluhm B."/>
            <person name="Cannon C."/>
            <person name="Castanera R."/>
            <person name="Culley D."/>
            <person name="Daum C."/>
            <person name="Ezra D."/>
            <person name="Gonzalez J."/>
            <person name="Henrissat B."/>
            <person name="Kuo A."/>
            <person name="Liang C."/>
            <person name="Lipzen A."/>
            <person name="Lutzoni F."/>
            <person name="Magnuson J."/>
            <person name="Mondo S."/>
            <person name="Nolan M."/>
            <person name="Ohm R."/>
            <person name="Pangilinan J."/>
            <person name="Park H.-J."/>
            <person name="Ramirez L."/>
            <person name="Alfaro M."/>
            <person name="Sun H."/>
            <person name="Tritt A."/>
            <person name="Yoshinaga Y."/>
            <person name="Zwiers L.-H."/>
            <person name="Turgeon B."/>
            <person name="Goodwin S."/>
            <person name="Spatafora J."/>
            <person name="Crous P."/>
            <person name="Grigoriev I."/>
        </authorList>
    </citation>
    <scope>NUCLEOTIDE SEQUENCE</scope>
    <source>
        <strain evidence="7 9">CBS 304.34</strain>
    </source>
</reference>
<evidence type="ECO:0000256" key="4">
    <source>
        <dbReference type="PROSITE-ProRule" id="PRU01343"/>
    </source>
</evidence>
<evidence type="ECO:0000259" key="6">
    <source>
        <dbReference type="PROSITE" id="PS51999"/>
    </source>
</evidence>
<dbReference type="PROSITE" id="PS51999">
    <property type="entry name" value="ZF_GRF"/>
    <property type="match status" value="1"/>
</dbReference>
<feature type="domain" description="GRF-type" evidence="6">
    <location>
        <begin position="112"/>
        <end position="154"/>
    </location>
</feature>
<accession>A0A6A6Y2V7</accession>
<proteinExistence type="predicted"/>
<dbReference type="Pfam" id="PF06839">
    <property type="entry name" value="Zn_ribbon_GRF"/>
    <property type="match status" value="1"/>
</dbReference>
<keyword evidence="1" id="KW-0479">Metal-binding</keyword>
<dbReference type="Proteomes" id="UP000504636">
    <property type="component" value="Unplaced"/>
</dbReference>